<dbReference type="InterPro" id="IPR016098">
    <property type="entry name" value="CAP/MinC_C"/>
</dbReference>
<evidence type="ECO:0000256" key="1">
    <source>
        <dbReference type="ARBA" id="ARBA00022618"/>
    </source>
</evidence>
<dbReference type="InterPro" id="IPR036145">
    <property type="entry name" value="MinC_C_sf"/>
</dbReference>
<proteinExistence type="predicted"/>
<evidence type="ECO:0000313" key="7">
    <source>
        <dbReference type="Proteomes" id="UP000001422"/>
    </source>
</evidence>
<dbReference type="GO" id="GO:0000917">
    <property type="term" value="P:division septum assembly"/>
    <property type="evidence" value="ECO:0007669"/>
    <property type="project" value="UniProtKB-KW"/>
</dbReference>
<sequence>MGLFLDIRSVKTLHLPDQRLQHWRDALPDLLNTCPVGRLDLHCGDWSLTCSDLRDLQRILEDSGRQIHRLEVTVAETVVSAAAIGLDGRLCEAGSSDEDKPSPPPGSLTVHQGTLRSGDHLQSDGSLLVVGDVNPGARISAAGDVLVWGRLRGVAHAGRDGATSTRIVSLHLRPLQLRIADVVARGPEDQPIAGMAEQARLVDGEIVIEPAQPQALARS</sequence>
<dbReference type="AlphaFoldDB" id="Q7U4U3"/>
<accession>Q7U4U3</accession>
<dbReference type="InterPro" id="IPR013033">
    <property type="entry name" value="MinC"/>
</dbReference>
<keyword evidence="7" id="KW-1185">Reference proteome</keyword>
<dbReference type="Proteomes" id="UP000001422">
    <property type="component" value="Chromosome"/>
</dbReference>
<keyword evidence="3" id="KW-0131">Cell cycle</keyword>
<dbReference type="SUPFAM" id="SSF63848">
    <property type="entry name" value="Cell-division inhibitor MinC, C-terminal domain"/>
    <property type="match status" value="1"/>
</dbReference>
<keyword evidence="2" id="KW-0717">Septation</keyword>
<dbReference type="EMBL" id="BX569694">
    <property type="protein sequence ID" value="CAE08485.1"/>
    <property type="molecule type" value="Genomic_DNA"/>
</dbReference>
<evidence type="ECO:0000259" key="5">
    <source>
        <dbReference type="Pfam" id="PF03775"/>
    </source>
</evidence>
<dbReference type="InterPro" id="IPR005526">
    <property type="entry name" value="Septum_form_inhib_MinC_C"/>
</dbReference>
<gene>
    <name evidence="6" type="primary">minC</name>
    <name evidence="6" type="ordered locus">SYNW1970</name>
</gene>
<dbReference type="PANTHER" id="PTHR34108">
    <property type="entry name" value="SEPTUM SITE-DETERMINING PROTEIN MINC"/>
    <property type="match status" value="1"/>
</dbReference>
<dbReference type="Pfam" id="PF03775">
    <property type="entry name" value="MinC_C"/>
    <property type="match status" value="1"/>
</dbReference>
<dbReference type="PANTHER" id="PTHR34108:SF1">
    <property type="entry name" value="SEPTUM SITE-DETERMINING PROTEIN MINC"/>
    <property type="match status" value="1"/>
</dbReference>
<evidence type="ECO:0000313" key="6">
    <source>
        <dbReference type="EMBL" id="CAE08485.1"/>
    </source>
</evidence>
<keyword evidence="1" id="KW-0132">Cell division</keyword>
<dbReference type="HOGENOM" id="CLU_048711_0_2_3"/>
<evidence type="ECO:0000256" key="4">
    <source>
        <dbReference type="ARBA" id="ARBA00046874"/>
    </source>
</evidence>
<reference evidence="6 7" key="1">
    <citation type="journal article" date="2003" name="Nature">
        <title>The genome of a motile marine Synechococcus.</title>
        <authorList>
            <person name="Palenik B."/>
            <person name="Brahamsha B."/>
            <person name="Larimer F."/>
            <person name="Land M."/>
            <person name="Hauser L."/>
            <person name="Chain P."/>
            <person name="Lamerdin J."/>
            <person name="Regala W."/>
            <person name="Allen E.A."/>
            <person name="McCarren J."/>
            <person name="Paulsen I."/>
            <person name="Dufresne A."/>
            <person name="Partensky F."/>
            <person name="Webb E."/>
            <person name="Waterbury J."/>
        </authorList>
    </citation>
    <scope>NUCLEOTIDE SEQUENCE [LARGE SCALE GENOMIC DNA]</scope>
    <source>
        <strain evidence="6 7">WH8102</strain>
    </source>
</reference>
<dbReference type="GO" id="GO:1901891">
    <property type="term" value="P:regulation of cell septum assembly"/>
    <property type="evidence" value="ECO:0007669"/>
    <property type="project" value="InterPro"/>
</dbReference>
<dbReference type="RefSeq" id="WP_011128828.1">
    <property type="nucleotide sequence ID" value="NC_005070.1"/>
</dbReference>
<feature type="domain" description="Septum formation inhibitor MinC C-terminal" evidence="5">
    <location>
        <begin position="111"/>
        <end position="209"/>
    </location>
</feature>
<evidence type="ECO:0000256" key="2">
    <source>
        <dbReference type="ARBA" id="ARBA00023210"/>
    </source>
</evidence>
<protein>
    <submittedName>
        <fullName evidence="6">Possible septum site-determining protein</fullName>
    </submittedName>
</protein>
<dbReference type="GO" id="GO:0000902">
    <property type="term" value="P:cell morphogenesis"/>
    <property type="evidence" value="ECO:0007669"/>
    <property type="project" value="InterPro"/>
</dbReference>
<dbReference type="STRING" id="84588.SYNW1970"/>
<dbReference type="KEGG" id="syw:SYNW1970"/>
<evidence type="ECO:0000256" key="3">
    <source>
        <dbReference type="ARBA" id="ARBA00023306"/>
    </source>
</evidence>
<comment type="subunit">
    <text evidence="4">Interacts with MinD and FtsZ.</text>
</comment>
<dbReference type="Gene3D" id="2.160.20.70">
    <property type="match status" value="1"/>
</dbReference>
<organism evidence="6 7">
    <name type="scientific">Parasynechococcus marenigrum (strain WH8102)</name>
    <dbReference type="NCBI Taxonomy" id="84588"/>
    <lineage>
        <taxon>Bacteria</taxon>
        <taxon>Bacillati</taxon>
        <taxon>Cyanobacteriota</taxon>
        <taxon>Cyanophyceae</taxon>
        <taxon>Synechococcales</taxon>
        <taxon>Prochlorococcaceae</taxon>
        <taxon>Parasynechococcus</taxon>
        <taxon>Parasynechococcus marenigrum</taxon>
    </lineage>
</organism>
<name>Q7U4U3_PARMW</name>
<dbReference type="eggNOG" id="COG0850">
    <property type="taxonomic scope" value="Bacteria"/>
</dbReference>